<feature type="non-terminal residue" evidence="1">
    <location>
        <position position="605"/>
    </location>
</feature>
<dbReference type="HOGENOM" id="CLU_010536_1_0_1"/>
<proteinExistence type="predicted"/>
<dbReference type="OrthoDB" id="3268409at2759"/>
<dbReference type="EMBL" id="KN819393">
    <property type="protein sequence ID" value="KIJ10874.1"/>
    <property type="molecule type" value="Genomic_DNA"/>
</dbReference>
<evidence type="ECO:0000313" key="1">
    <source>
        <dbReference type="EMBL" id="KIJ10874.1"/>
    </source>
</evidence>
<protein>
    <submittedName>
        <fullName evidence="1">Uncharacterized protein</fullName>
    </submittedName>
</protein>
<reference evidence="2" key="2">
    <citation type="submission" date="2015-01" db="EMBL/GenBank/DDBJ databases">
        <title>Evolutionary Origins and Diversification of the Mycorrhizal Mutualists.</title>
        <authorList>
            <consortium name="DOE Joint Genome Institute"/>
            <consortium name="Mycorrhizal Genomics Consortium"/>
            <person name="Kohler A."/>
            <person name="Kuo A."/>
            <person name="Nagy L.G."/>
            <person name="Floudas D."/>
            <person name="Copeland A."/>
            <person name="Barry K.W."/>
            <person name="Cichocki N."/>
            <person name="Veneault-Fourrey C."/>
            <person name="LaButti K."/>
            <person name="Lindquist E.A."/>
            <person name="Lipzen A."/>
            <person name="Lundell T."/>
            <person name="Morin E."/>
            <person name="Murat C."/>
            <person name="Riley R."/>
            <person name="Ohm R."/>
            <person name="Sun H."/>
            <person name="Tunlid A."/>
            <person name="Henrissat B."/>
            <person name="Grigoriev I.V."/>
            <person name="Hibbett D.S."/>
            <person name="Martin F."/>
        </authorList>
    </citation>
    <scope>NUCLEOTIDE SEQUENCE [LARGE SCALE GENOMIC DNA]</scope>
    <source>
        <strain evidence="2">ATCC 200175</strain>
    </source>
</reference>
<organism evidence="1 2">
    <name type="scientific">Paxillus involutus ATCC 200175</name>
    <dbReference type="NCBI Taxonomy" id="664439"/>
    <lineage>
        <taxon>Eukaryota</taxon>
        <taxon>Fungi</taxon>
        <taxon>Dikarya</taxon>
        <taxon>Basidiomycota</taxon>
        <taxon>Agaricomycotina</taxon>
        <taxon>Agaricomycetes</taxon>
        <taxon>Agaricomycetidae</taxon>
        <taxon>Boletales</taxon>
        <taxon>Paxilineae</taxon>
        <taxon>Paxillaceae</taxon>
        <taxon>Paxillus</taxon>
    </lineage>
</organism>
<sequence>SFAYSLGEPRGSSRDGSTYCDVLRDVTGQRVPCRTSHATCNACIYADLEALSAPYSQASRGAIQTRVLHESVTQDAQLLEKTMSYWAALWRNGCGAPHDPYQTQSEIMPLVDGQSWRETWDEQQNERRRGQAIKVTCQGELIFSHDNKGRPFIHCEFYDKNSTRDHLLDYSPDAGLYDIDYLRALFNEDREEILAIEEGAKTLGFDPSSCCTMVTNHTSVRVKCPRTHRNQDGQLELAPMTRLRCSSLFRVYQPLEEYRTVCSKVLVVCSGQHTHPIPLPTKTPPHIRNEIFNILRHMDYDLPDLTPRRFLRHPSLLKYVESQLSNCHHPTLTDVHISLANRDHLRSYITHVQKLSFPLGTGWRGLLHLKNVHDLELPPEHRYVRLATEFPRISESSDGQEDEDSSGSPFRLVICMFPESSRRLKKAQYLQSDVGFKRIQGFQEFELGGKDMKSNITLTYCRIFLTRQTAAAHELVFHEINRIVESDTGSPLKWRHLHGTDLNDLTGILQWTSDQHGGQAKGLGLHLRQLAQQMPNRFDLHEPHRPLSTLTEYDHLRRVYRLCAVHIFRNIKTSPVNDSVKNMMRSLVCIEHSDFQGTVQEIQTS</sequence>
<name>A0A0C9SS06_PAXIN</name>
<evidence type="ECO:0000313" key="2">
    <source>
        <dbReference type="Proteomes" id="UP000053647"/>
    </source>
</evidence>
<feature type="non-terminal residue" evidence="1">
    <location>
        <position position="1"/>
    </location>
</feature>
<dbReference type="AlphaFoldDB" id="A0A0C9SS06"/>
<reference evidence="1 2" key="1">
    <citation type="submission" date="2014-06" db="EMBL/GenBank/DDBJ databases">
        <authorList>
            <consortium name="DOE Joint Genome Institute"/>
            <person name="Kuo A."/>
            <person name="Kohler A."/>
            <person name="Nagy L.G."/>
            <person name="Floudas D."/>
            <person name="Copeland A."/>
            <person name="Barry K.W."/>
            <person name="Cichocki N."/>
            <person name="Veneault-Fourrey C."/>
            <person name="LaButti K."/>
            <person name="Lindquist E.A."/>
            <person name="Lipzen A."/>
            <person name="Lundell T."/>
            <person name="Morin E."/>
            <person name="Murat C."/>
            <person name="Sun H."/>
            <person name="Tunlid A."/>
            <person name="Henrissat B."/>
            <person name="Grigoriev I.V."/>
            <person name="Hibbett D.S."/>
            <person name="Martin F."/>
            <person name="Nordberg H.P."/>
            <person name="Cantor M.N."/>
            <person name="Hua S.X."/>
        </authorList>
    </citation>
    <scope>NUCLEOTIDE SEQUENCE [LARGE SCALE GENOMIC DNA]</scope>
    <source>
        <strain evidence="1 2">ATCC 200175</strain>
    </source>
</reference>
<gene>
    <name evidence="1" type="ORF">PAXINDRAFT_43681</name>
</gene>
<keyword evidence="2" id="KW-1185">Reference proteome</keyword>
<accession>A0A0C9SS06</accession>
<dbReference type="Proteomes" id="UP000053647">
    <property type="component" value="Unassembled WGS sequence"/>
</dbReference>